<dbReference type="AlphaFoldDB" id="A0A848K4Z2"/>
<feature type="transmembrane region" description="Helical" evidence="1">
    <location>
        <begin position="650"/>
        <end position="674"/>
    </location>
</feature>
<protein>
    <submittedName>
        <fullName evidence="4">Diguanylate cyclase</fullName>
    </submittedName>
</protein>
<evidence type="ECO:0000313" key="4">
    <source>
        <dbReference type="EMBL" id="NMN93783.1"/>
    </source>
</evidence>
<dbReference type="InterPro" id="IPR029787">
    <property type="entry name" value="Nucleotide_cyclase"/>
</dbReference>
<feature type="transmembrane region" description="Helical" evidence="1">
    <location>
        <begin position="88"/>
        <end position="108"/>
    </location>
</feature>
<keyword evidence="5" id="KW-1185">Reference proteome</keyword>
<dbReference type="EMBL" id="VCQU01000001">
    <property type="protein sequence ID" value="NMN93783.1"/>
    <property type="molecule type" value="Genomic_DNA"/>
</dbReference>
<feature type="transmembrane region" description="Helical" evidence="1">
    <location>
        <begin position="182"/>
        <end position="202"/>
    </location>
</feature>
<dbReference type="Gene3D" id="3.20.20.450">
    <property type="entry name" value="EAL domain"/>
    <property type="match status" value="1"/>
</dbReference>
<dbReference type="PANTHER" id="PTHR44757">
    <property type="entry name" value="DIGUANYLATE CYCLASE DGCP"/>
    <property type="match status" value="1"/>
</dbReference>
<dbReference type="SUPFAM" id="SSF55073">
    <property type="entry name" value="Nucleotide cyclase"/>
    <property type="match status" value="2"/>
</dbReference>
<keyword evidence="1" id="KW-0812">Transmembrane</keyword>
<organism evidence="4 5">
    <name type="scientific">Antrihabitans stalactiti</name>
    <dbReference type="NCBI Taxonomy" id="2584121"/>
    <lineage>
        <taxon>Bacteria</taxon>
        <taxon>Bacillati</taxon>
        <taxon>Actinomycetota</taxon>
        <taxon>Actinomycetes</taxon>
        <taxon>Mycobacteriales</taxon>
        <taxon>Nocardiaceae</taxon>
        <taxon>Antrihabitans</taxon>
    </lineage>
</organism>
<feature type="transmembrane region" description="Helical" evidence="1">
    <location>
        <begin position="616"/>
        <end position="638"/>
    </location>
</feature>
<sequence length="1234" mass="130941">MLDDLAVLVFAGFATASAVWAWLRDGNSRRRTWLALACGLGAWTVGTVVSTYYESLPPHTALLLFAVGAGAALLCFPVSPDPTPRAQLLLDATIVAGSLFVVSWVSVLGSVYRTDADTRLAYTLAVASPVADVLIATTAIMVWVRAGNAPLRTLGLLSAGIMLMALADSAIAFASARGEQQLDGWIDLGCIVAFGVLGIAALSSGGEPASASPRTVPVHARLWLPYVPLLLAAGIGVGAMWHSVHSGPLRAVAVILLVAVLVRQFVVLAENRRLTVTVSRQTLRDRLTGLASRTLFLDRLEQAVQRQRMELTPLTVLRLDLDDFEAVTSRLGHAAGEEVLIRVAERLTGCLTSTDSLARFQGGEFAALIEGPVEDALVAADRVLESFTRTFVFDGAALSIRPSIGVTVASAAAVDTTTEGLLSQADVALIAAKNAGGGCLRSHVPGSPPPLAARMAMPATTAATGQDPLPSAASESLRSVRAHWLSSTVPSARSVPIMLGLLLIGVLIYGGSTQIRDHAGRLALFDSWLFDGLMLGAAALVAARAWLVSSERAAWSLVSAGMASSALGDVVLAVFVPEGQSPSIADPFYLAFYPVVYAGLALLLRSRLRRLPMAIWLDSVTAGLTLAAVAAAIAYGPIHAATIGTPLTVVVGLAYSMGDLLLLALAVGALAVLGWRAEQRWGLLVAGFISYAAADTAYLFATAGGRYTEGSTIDTLWPVASLLVAVAAWRATTRRPARSRSELAIWAPPMLCTATAVTLLVLDHDSPLPRLAVVLAALTLIAVTARFAVTFREVTALADSHRQAMTDDLTTLANRRAMATALTAAAFEYSAKDAGDERSGPGLLLIDLDRFKDINDALGHHVADQLLCQVADRLSQSVRPSHLLARLGGDEFAVLLPAGADLPAARTQADRLIAALQRPFELDEMAVQVEASIGIALCPQHCPHPEDLLQRADAAMYLAKRSPTRIAVYDSADDPTDDRQTIEELRTAIAEGELTCHYQPKVSAADGQVHGVEALVRWNHPVRGLLVPDQFLALAEQGGLMRPLATTVLDLALSQARSWHDQGNDLSVAVNLSVTNLLDVDLVTDINRLLRIHRMPASTLILEITESVLSTDSLRSHSVVEGLRRLGIGLSIDDYGTGWSSLARLQDMDVDELKLDQVFVAHLSEDPRSIAIVRSTVALAHSLGASLVAEGVEDEATLEALRRYGCDITQGYFHSPPLPAEELDAWLPRQSARA</sequence>
<dbReference type="InterPro" id="IPR001633">
    <property type="entry name" value="EAL_dom"/>
</dbReference>
<feature type="transmembrane region" description="Helical" evidence="1">
    <location>
        <begin position="156"/>
        <end position="176"/>
    </location>
</feature>
<evidence type="ECO:0000313" key="5">
    <source>
        <dbReference type="Proteomes" id="UP000535543"/>
    </source>
</evidence>
<dbReference type="CDD" id="cd01949">
    <property type="entry name" value="GGDEF"/>
    <property type="match status" value="2"/>
</dbReference>
<keyword evidence="1" id="KW-1133">Transmembrane helix</keyword>
<feature type="domain" description="GGDEF" evidence="3">
    <location>
        <begin position="312"/>
        <end position="445"/>
    </location>
</feature>
<dbReference type="Proteomes" id="UP000535543">
    <property type="component" value="Unassembled WGS sequence"/>
</dbReference>
<dbReference type="PROSITE" id="PS50883">
    <property type="entry name" value="EAL"/>
    <property type="match status" value="1"/>
</dbReference>
<dbReference type="SMART" id="SM00267">
    <property type="entry name" value="GGDEF"/>
    <property type="match status" value="2"/>
</dbReference>
<evidence type="ECO:0000259" key="2">
    <source>
        <dbReference type="PROSITE" id="PS50883"/>
    </source>
</evidence>
<feature type="transmembrane region" description="Helical" evidence="1">
    <location>
        <begin position="554"/>
        <end position="576"/>
    </location>
</feature>
<feature type="transmembrane region" description="Helical" evidence="1">
    <location>
        <begin position="743"/>
        <end position="762"/>
    </location>
</feature>
<name>A0A848K4Z2_9NOCA</name>
<dbReference type="SMART" id="SM00052">
    <property type="entry name" value="EAL"/>
    <property type="match status" value="1"/>
</dbReference>
<feature type="transmembrane region" description="Helical" evidence="1">
    <location>
        <begin position="527"/>
        <end position="547"/>
    </location>
</feature>
<feature type="transmembrane region" description="Helical" evidence="1">
    <location>
        <begin position="6"/>
        <end position="23"/>
    </location>
</feature>
<dbReference type="PANTHER" id="PTHR44757:SF2">
    <property type="entry name" value="BIOFILM ARCHITECTURE MAINTENANCE PROTEIN MBAA"/>
    <property type="match status" value="1"/>
</dbReference>
<feature type="transmembrane region" description="Helical" evidence="1">
    <location>
        <begin position="32"/>
        <end position="53"/>
    </location>
</feature>
<evidence type="ECO:0000259" key="3">
    <source>
        <dbReference type="PROSITE" id="PS50887"/>
    </source>
</evidence>
<feature type="transmembrane region" description="Helical" evidence="1">
    <location>
        <begin position="120"/>
        <end position="144"/>
    </location>
</feature>
<feature type="transmembrane region" description="Helical" evidence="1">
    <location>
        <begin position="588"/>
        <end position="604"/>
    </location>
</feature>
<reference evidence="4 5" key="2">
    <citation type="submission" date="2020-06" db="EMBL/GenBank/DDBJ databases">
        <title>Antribacter stalactiti gen. nov., sp. nov., a new member of the family Nacardiaceae isolated from a cave.</title>
        <authorList>
            <person name="Kim I.S."/>
        </authorList>
    </citation>
    <scope>NUCLEOTIDE SEQUENCE [LARGE SCALE GENOMIC DNA]</scope>
    <source>
        <strain evidence="4 5">YC2-7</strain>
    </source>
</reference>
<feature type="transmembrane region" description="Helical" evidence="1">
    <location>
        <begin position="59"/>
        <end position="76"/>
    </location>
</feature>
<feature type="transmembrane region" description="Helical" evidence="1">
    <location>
        <begin position="223"/>
        <end position="243"/>
    </location>
</feature>
<gene>
    <name evidence="4" type="ORF">FGL95_01855</name>
</gene>
<comment type="caution">
    <text evidence="4">The sequence shown here is derived from an EMBL/GenBank/DDBJ whole genome shotgun (WGS) entry which is preliminary data.</text>
</comment>
<dbReference type="Pfam" id="PF00990">
    <property type="entry name" value="GGDEF"/>
    <property type="match status" value="2"/>
</dbReference>
<feature type="domain" description="GGDEF" evidence="3">
    <location>
        <begin position="839"/>
        <end position="971"/>
    </location>
</feature>
<dbReference type="SUPFAM" id="SSF141868">
    <property type="entry name" value="EAL domain-like"/>
    <property type="match status" value="1"/>
</dbReference>
<dbReference type="InterPro" id="IPR000160">
    <property type="entry name" value="GGDEF_dom"/>
</dbReference>
<feature type="transmembrane region" description="Helical" evidence="1">
    <location>
        <begin position="249"/>
        <end position="269"/>
    </location>
</feature>
<dbReference type="Gene3D" id="3.30.70.270">
    <property type="match status" value="2"/>
</dbReference>
<dbReference type="PROSITE" id="PS50887">
    <property type="entry name" value="GGDEF"/>
    <property type="match status" value="2"/>
</dbReference>
<feature type="transmembrane region" description="Helical" evidence="1">
    <location>
        <begin position="681"/>
        <end position="703"/>
    </location>
</feature>
<dbReference type="CDD" id="cd01948">
    <property type="entry name" value="EAL"/>
    <property type="match status" value="1"/>
</dbReference>
<dbReference type="RefSeq" id="WP_169584475.1">
    <property type="nucleotide sequence ID" value="NZ_VCQU01000001.1"/>
</dbReference>
<dbReference type="InterPro" id="IPR043128">
    <property type="entry name" value="Rev_trsase/Diguanyl_cyclase"/>
</dbReference>
<dbReference type="NCBIfam" id="TIGR00254">
    <property type="entry name" value="GGDEF"/>
    <property type="match status" value="2"/>
</dbReference>
<feature type="transmembrane region" description="Helical" evidence="1">
    <location>
        <begin position="715"/>
        <end position="731"/>
    </location>
</feature>
<accession>A0A848K4Z2</accession>
<dbReference type="Pfam" id="PF00563">
    <property type="entry name" value="EAL"/>
    <property type="match status" value="1"/>
</dbReference>
<reference evidence="4 5" key="1">
    <citation type="submission" date="2019-05" db="EMBL/GenBank/DDBJ databases">
        <authorList>
            <person name="Lee S.D."/>
        </authorList>
    </citation>
    <scope>NUCLEOTIDE SEQUENCE [LARGE SCALE GENOMIC DNA]</scope>
    <source>
        <strain evidence="4 5">YC2-7</strain>
    </source>
</reference>
<keyword evidence="1" id="KW-0472">Membrane</keyword>
<feature type="domain" description="EAL" evidence="2">
    <location>
        <begin position="978"/>
        <end position="1231"/>
    </location>
</feature>
<proteinExistence type="predicted"/>
<evidence type="ECO:0000256" key="1">
    <source>
        <dbReference type="SAM" id="Phobius"/>
    </source>
</evidence>
<feature type="transmembrane region" description="Helical" evidence="1">
    <location>
        <begin position="495"/>
        <end position="515"/>
    </location>
</feature>
<dbReference type="InterPro" id="IPR052155">
    <property type="entry name" value="Biofilm_reg_signaling"/>
</dbReference>
<dbReference type="InterPro" id="IPR035919">
    <property type="entry name" value="EAL_sf"/>
</dbReference>
<feature type="transmembrane region" description="Helical" evidence="1">
    <location>
        <begin position="768"/>
        <end position="789"/>
    </location>
</feature>